<accession>A0A0F9BAZ9</accession>
<proteinExistence type="predicted"/>
<dbReference type="AlphaFoldDB" id="A0A0F9BAZ9"/>
<reference evidence="1" key="1">
    <citation type="journal article" date="2015" name="Nature">
        <title>Complex archaea that bridge the gap between prokaryotes and eukaryotes.</title>
        <authorList>
            <person name="Spang A."/>
            <person name="Saw J.H."/>
            <person name="Jorgensen S.L."/>
            <person name="Zaremba-Niedzwiedzka K."/>
            <person name="Martijn J."/>
            <person name="Lind A.E."/>
            <person name="van Eijk R."/>
            <person name="Schleper C."/>
            <person name="Guy L."/>
            <person name="Ettema T.J."/>
        </authorList>
    </citation>
    <scope>NUCLEOTIDE SEQUENCE</scope>
</reference>
<sequence>MTIDTDTDTAKGQAQAQLESIRGMVKALEGGEEWEGLDPEEAIAEDPLEVSIRADWHSPGAEADVDLEYKILLCTGGPAVRIIGDLGQWKQPDTVKIQYQDWFTGWETLPTDSDEDEAMLTYARQFYFGE</sequence>
<protein>
    <submittedName>
        <fullName evidence="1">Uncharacterized protein</fullName>
    </submittedName>
</protein>
<name>A0A0F9BAZ9_9ZZZZ</name>
<gene>
    <name evidence="1" type="ORF">LCGC14_2468660</name>
</gene>
<evidence type="ECO:0000313" key="1">
    <source>
        <dbReference type="EMBL" id="KKL19119.1"/>
    </source>
</evidence>
<organism evidence="1">
    <name type="scientific">marine sediment metagenome</name>
    <dbReference type="NCBI Taxonomy" id="412755"/>
    <lineage>
        <taxon>unclassified sequences</taxon>
        <taxon>metagenomes</taxon>
        <taxon>ecological metagenomes</taxon>
    </lineage>
</organism>
<comment type="caution">
    <text evidence="1">The sequence shown here is derived from an EMBL/GenBank/DDBJ whole genome shotgun (WGS) entry which is preliminary data.</text>
</comment>
<dbReference type="EMBL" id="LAZR01038604">
    <property type="protein sequence ID" value="KKL19119.1"/>
    <property type="molecule type" value="Genomic_DNA"/>
</dbReference>